<sequence length="161" mass="18520">MLLSTFISLSIIGIIAFTLSKKKIHHFELILSFLAIEFIISTYIAVVNTNYSYIEISTKTQDYVTHQIFEIVLLPVLMFLTINSSEFFKSFYIKGLLGVTLVGVLCSIEYSLLKLNIIEYKGWHIVYSFIAYGLIYIVIQAARYSFRKILIKEGMIKHDSP</sequence>
<feature type="transmembrane region" description="Helical" evidence="1">
    <location>
        <begin position="63"/>
        <end position="82"/>
    </location>
</feature>
<keyword evidence="1" id="KW-0812">Transmembrane</keyword>
<feature type="transmembrane region" description="Helical" evidence="1">
    <location>
        <begin position="29"/>
        <end position="51"/>
    </location>
</feature>
<keyword evidence="1" id="KW-0472">Membrane</keyword>
<evidence type="ECO:0000313" key="3">
    <source>
        <dbReference type="Proteomes" id="UP000219546"/>
    </source>
</evidence>
<feature type="transmembrane region" description="Helical" evidence="1">
    <location>
        <begin position="125"/>
        <end position="146"/>
    </location>
</feature>
<reference evidence="2 3" key="1">
    <citation type="submission" date="2017-08" db="EMBL/GenBank/DDBJ databases">
        <authorList>
            <person name="de Groot N.N."/>
        </authorList>
    </citation>
    <scope>NUCLEOTIDE SEQUENCE [LARGE SCALE GENOMIC DNA]</scope>
    <source>
        <strain evidence="2 3">JC228</strain>
    </source>
</reference>
<organism evidence="2 3">
    <name type="scientific">Bacillus oleivorans</name>
    <dbReference type="NCBI Taxonomy" id="1448271"/>
    <lineage>
        <taxon>Bacteria</taxon>
        <taxon>Bacillati</taxon>
        <taxon>Bacillota</taxon>
        <taxon>Bacilli</taxon>
        <taxon>Bacillales</taxon>
        <taxon>Bacillaceae</taxon>
        <taxon>Bacillus</taxon>
    </lineage>
</organism>
<accession>A0A285D481</accession>
<dbReference type="Proteomes" id="UP000219546">
    <property type="component" value="Unassembled WGS sequence"/>
</dbReference>
<dbReference type="EMBL" id="OAOP01000009">
    <property type="protein sequence ID" value="SNX74495.1"/>
    <property type="molecule type" value="Genomic_DNA"/>
</dbReference>
<dbReference type="OrthoDB" id="2381462at2"/>
<dbReference type="AlphaFoldDB" id="A0A285D481"/>
<feature type="transmembrane region" description="Helical" evidence="1">
    <location>
        <begin position="6"/>
        <end position="22"/>
    </location>
</feature>
<keyword evidence="1" id="KW-1133">Transmembrane helix</keyword>
<proteinExistence type="predicted"/>
<evidence type="ECO:0000313" key="2">
    <source>
        <dbReference type="EMBL" id="SNX74495.1"/>
    </source>
</evidence>
<gene>
    <name evidence="2" type="ORF">SAMN05877753_109148</name>
</gene>
<dbReference type="RefSeq" id="WP_097159986.1">
    <property type="nucleotide sequence ID" value="NZ_JBEPMQ010000009.1"/>
</dbReference>
<evidence type="ECO:0000256" key="1">
    <source>
        <dbReference type="SAM" id="Phobius"/>
    </source>
</evidence>
<name>A0A285D481_9BACI</name>
<keyword evidence="3" id="KW-1185">Reference proteome</keyword>
<feature type="transmembrane region" description="Helical" evidence="1">
    <location>
        <begin position="91"/>
        <end position="113"/>
    </location>
</feature>
<protein>
    <submittedName>
        <fullName evidence="2">Uncharacterized protein</fullName>
    </submittedName>
</protein>